<accession>A0AAV6ZWD8</accession>
<keyword evidence="2" id="KW-1185">Reference proteome</keyword>
<comment type="caution">
    <text evidence="1">The sequence shown here is derived from an EMBL/GenBank/DDBJ whole genome shotgun (WGS) entry which is preliminary data.</text>
</comment>
<dbReference type="AlphaFoldDB" id="A0AAV6ZWD8"/>
<dbReference type="EMBL" id="WNYA01000011">
    <property type="protein sequence ID" value="KAG8551879.1"/>
    <property type="molecule type" value="Genomic_DNA"/>
</dbReference>
<organism evidence="1 2">
    <name type="scientific">Engystomops pustulosus</name>
    <name type="common">Tungara frog</name>
    <name type="synonym">Physalaemus pustulosus</name>
    <dbReference type="NCBI Taxonomy" id="76066"/>
    <lineage>
        <taxon>Eukaryota</taxon>
        <taxon>Metazoa</taxon>
        <taxon>Chordata</taxon>
        <taxon>Craniata</taxon>
        <taxon>Vertebrata</taxon>
        <taxon>Euteleostomi</taxon>
        <taxon>Amphibia</taxon>
        <taxon>Batrachia</taxon>
        <taxon>Anura</taxon>
        <taxon>Neobatrachia</taxon>
        <taxon>Hyloidea</taxon>
        <taxon>Leptodactylidae</taxon>
        <taxon>Leiuperinae</taxon>
        <taxon>Engystomops</taxon>
    </lineage>
</organism>
<protein>
    <submittedName>
        <fullName evidence="1">Uncharacterized protein</fullName>
    </submittedName>
</protein>
<proteinExistence type="predicted"/>
<reference evidence="1" key="1">
    <citation type="thesis" date="2020" institute="ProQuest LLC" country="789 East Eisenhower Parkway, Ann Arbor, MI, USA">
        <title>Comparative Genomics and Chromosome Evolution.</title>
        <authorList>
            <person name="Mudd A.B."/>
        </authorList>
    </citation>
    <scope>NUCLEOTIDE SEQUENCE</scope>
    <source>
        <strain evidence="1">237g6f4</strain>
        <tissue evidence="1">Blood</tissue>
    </source>
</reference>
<evidence type="ECO:0000313" key="1">
    <source>
        <dbReference type="EMBL" id="KAG8551879.1"/>
    </source>
</evidence>
<gene>
    <name evidence="1" type="ORF">GDO81_004323</name>
</gene>
<evidence type="ECO:0000313" key="2">
    <source>
        <dbReference type="Proteomes" id="UP000824782"/>
    </source>
</evidence>
<sequence length="83" mass="10063">MRRSCNCQVLCTRRSCWGIIHMRRTRRIVCVPPCDIFFMRTFWRSACVPCSIFLPFFLFSKKIFFQKNFFKEIFFTCIGVHCC</sequence>
<name>A0AAV6ZWD8_ENGPU</name>
<dbReference type="Proteomes" id="UP000824782">
    <property type="component" value="Unassembled WGS sequence"/>
</dbReference>